<dbReference type="PANTHER" id="PTHR43150">
    <property type="entry name" value="HYPERKINETIC, ISOFORM M"/>
    <property type="match status" value="1"/>
</dbReference>
<accession>A0A147KF01</accession>
<dbReference type="Proteomes" id="UP000074382">
    <property type="component" value="Unassembled WGS sequence"/>
</dbReference>
<evidence type="ECO:0000256" key="3">
    <source>
        <dbReference type="ARBA" id="ARBA00023002"/>
    </source>
</evidence>
<evidence type="ECO:0000313" key="7">
    <source>
        <dbReference type="Proteomes" id="UP000074382"/>
    </source>
</evidence>
<evidence type="ECO:0000256" key="2">
    <source>
        <dbReference type="ARBA" id="ARBA00022857"/>
    </source>
</evidence>
<keyword evidence="3" id="KW-0560">Oxidoreductase</keyword>
<reference evidence="7" key="1">
    <citation type="journal article" date="2017" name="Acta Aliment.">
        <title>Plant polysaccharide degrading enzyme system of Thermpbifida cellulosilytica TB100 revealed by de novo genome project data.</title>
        <authorList>
            <person name="Toth A."/>
            <person name="Baka E."/>
            <person name="Luzics S."/>
            <person name="Bata-Vidacs I."/>
            <person name="Nagy I."/>
            <person name="Balint B."/>
            <person name="Herceg R."/>
            <person name="Olasz F."/>
            <person name="Wilk T."/>
            <person name="Nagy T."/>
            <person name="Kriszt B."/>
            <person name="Nagy I."/>
            <person name="Kukolya J."/>
        </authorList>
    </citation>
    <scope>NUCLEOTIDE SEQUENCE [LARGE SCALE GENOMIC DNA]</scope>
    <source>
        <strain evidence="7">TB100</strain>
    </source>
</reference>
<dbReference type="OrthoDB" id="3500708at2"/>
<dbReference type="AlphaFoldDB" id="A0A147KF01"/>
<dbReference type="InterPro" id="IPR036812">
    <property type="entry name" value="NAD(P)_OxRdtase_dom_sf"/>
</dbReference>
<sequence length="357" mass="39420">MVHRGDVPRIDVPSAGIHRADPQRYDGRMPYRRTGRSGLDLPAISLGLWHNFGDDRPLETQRAILRRAFDLGITHFDLANNYGPPPGAAELNFGRILREDFRAYRDELVISTKAGWGMWPGPYGDGGSRKYLLASLDQSLARMGLDHVDIFYSHRYDPSTPLEETMSALDTAVRSGKALYAGISSYSPQHTVEAAAILRQMGTPLLIHQPSYSMVNRWIEEGLLDTLEDEGIGCIVFSPLAQGMLTDKYLDGVPADSRAAAGKSLSPDWLTEDNLARIRALNEIAARRGQSLAQMAIAWTLRDPRVTSALIGASSVRQLEESVAAVRSPEFTDTELAEIDRYASDIGVNIWRTSSHA</sequence>
<dbReference type="Gene3D" id="3.20.20.100">
    <property type="entry name" value="NADP-dependent oxidoreductase domain"/>
    <property type="match status" value="1"/>
</dbReference>
<dbReference type="PATRIC" id="fig|665004.4.peg.3602"/>
<evidence type="ECO:0000313" key="6">
    <source>
        <dbReference type="EMBL" id="KUP95838.1"/>
    </source>
</evidence>
<gene>
    <name evidence="6" type="ORF">AC529_15485</name>
</gene>
<feature type="domain" description="NADP-dependent oxidoreductase" evidence="5">
    <location>
        <begin position="44"/>
        <end position="341"/>
    </location>
</feature>
<dbReference type="RefSeq" id="WP_068758237.1">
    <property type="nucleotide sequence ID" value="NZ_KQ950185.1"/>
</dbReference>
<dbReference type="EMBL" id="LGEM01000107">
    <property type="protein sequence ID" value="KUP95838.1"/>
    <property type="molecule type" value="Genomic_DNA"/>
</dbReference>
<evidence type="ECO:0000256" key="4">
    <source>
        <dbReference type="SAM" id="MobiDB-lite"/>
    </source>
</evidence>
<dbReference type="CDD" id="cd19150">
    <property type="entry name" value="AKR_AKR14A1"/>
    <property type="match status" value="1"/>
</dbReference>
<evidence type="ECO:0000256" key="1">
    <source>
        <dbReference type="ARBA" id="ARBA00006515"/>
    </source>
</evidence>
<proteinExistence type="inferred from homology"/>
<feature type="region of interest" description="Disordered" evidence="4">
    <location>
        <begin position="12"/>
        <end position="31"/>
    </location>
</feature>
<comment type="similarity">
    <text evidence="1">Belongs to the shaker potassium channel beta subunit family.</text>
</comment>
<feature type="compositionally biased region" description="Basic and acidic residues" evidence="4">
    <location>
        <begin position="18"/>
        <end position="29"/>
    </location>
</feature>
<dbReference type="InterPro" id="IPR005399">
    <property type="entry name" value="K_chnl_volt-dep_bsu_KCNAB-rel"/>
</dbReference>
<keyword evidence="7" id="KW-1185">Reference proteome</keyword>
<dbReference type="STRING" id="665004.AC529_15485"/>
<dbReference type="GO" id="GO:0051596">
    <property type="term" value="P:methylglyoxal catabolic process"/>
    <property type="evidence" value="ECO:0007669"/>
    <property type="project" value="InterPro"/>
</dbReference>
<organism evidence="6 7">
    <name type="scientific">Thermobifida cellulosilytica TB100</name>
    <dbReference type="NCBI Taxonomy" id="665004"/>
    <lineage>
        <taxon>Bacteria</taxon>
        <taxon>Bacillati</taxon>
        <taxon>Actinomycetota</taxon>
        <taxon>Actinomycetes</taxon>
        <taxon>Streptosporangiales</taxon>
        <taxon>Nocardiopsidaceae</taxon>
        <taxon>Thermobifida</taxon>
    </lineage>
</organism>
<dbReference type="PANTHER" id="PTHR43150:SF4">
    <property type="entry name" value="L-GLYCERALDEHYDE 3-PHOSPHATE REDUCTASE"/>
    <property type="match status" value="1"/>
</dbReference>
<evidence type="ECO:0000259" key="5">
    <source>
        <dbReference type="Pfam" id="PF00248"/>
    </source>
</evidence>
<dbReference type="Pfam" id="PF00248">
    <property type="entry name" value="Aldo_ket_red"/>
    <property type="match status" value="1"/>
</dbReference>
<dbReference type="GO" id="GO:0016616">
    <property type="term" value="F:oxidoreductase activity, acting on the CH-OH group of donors, NAD or NADP as acceptor"/>
    <property type="evidence" value="ECO:0007669"/>
    <property type="project" value="InterPro"/>
</dbReference>
<comment type="caution">
    <text evidence="6">The sequence shown here is derived from an EMBL/GenBank/DDBJ whole genome shotgun (WGS) entry which is preliminary data.</text>
</comment>
<protein>
    <submittedName>
        <fullName evidence="6">Aldo/keto reductase</fullName>
    </submittedName>
</protein>
<dbReference type="NCBIfam" id="NF007388">
    <property type="entry name" value="PRK09912.1"/>
    <property type="match status" value="1"/>
</dbReference>
<keyword evidence="2" id="KW-0521">NADP</keyword>
<dbReference type="InterPro" id="IPR023210">
    <property type="entry name" value="NADP_OxRdtase_dom"/>
</dbReference>
<dbReference type="SUPFAM" id="SSF51430">
    <property type="entry name" value="NAD(P)-linked oxidoreductase"/>
    <property type="match status" value="1"/>
</dbReference>
<name>A0A147KF01_THECS</name>
<dbReference type="InterPro" id="IPR047628">
    <property type="entry name" value="GAP_reductase"/>
</dbReference>